<feature type="region of interest" description="Disordered" evidence="1">
    <location>
        <begin position="1"/>
        <end position="26"/>
    </location>
</feature>
<feature type="non-terminal residue" evidence="2">
    <location>
        <position position="1"/>
    </location>
</feature>
<reference evidence="2" key="1">
    <citation type="submission" date="2014-12" db="EMBL/GenBank/DDBJ databases">
        <title>Insight into the proteome of Arion vulgaris.</title>
        <authorList>
            <person name="Aradska J."/>
            <person name="Bulat T."/>
            <person name="Smidak R."/>
            <person name="Sarate P."/>
            <person name="Gangsoo J."/>
            <person name="Sialana F."/>
            <person name="Bilban M."/>
            <person name="Lubec G."/>
        </authorList>
    </citation>
    <scope>NUCLEOTIDE SEQUENCE</scope>
    <source>
        <tissue evidence="2">Skin</tissue>
    </source>
</reference>
<accession>A0A0B6XZ34</accession>
<gene>
    <name evidence="2" type="primary">ORF5216</name>
</gene>
<protein>
    <submittedName>
        <fullName evidence="2">Uncharacterized protein</fullName>
    </submittedName>
</protein>
<proteinExistence type="predicted"/>
<feature type="compositionally biased region" description="Polar residues" evidence="1">
    <location>
        <begin position="7"/>
        <end position="16"/>
    </location>
</feature>
<organism evidence="2">
    <name type="scientific">Arion vulgaris</name>
    <dbReference type="NCBI Taxonomy" id="1028688"/>
    <lineage>
        <taxon>Eukaryota</taxon>
        <taxon>Metazoa</taxon>
        <taxon>Spiralia</taxon>
        <taxon>Lophotrochozoa</taxon>
        <taxon>Mollusca</taxon>
        <taxon>Gastropoda</taxon>
        <taxon>Heterobranchia</taxon>
        <taxon>Euthyneura</taxon>
        <taxon>Panpulmonata</taxon>
        <taxon>Eupulmonata</taxon>
        <taxon>Stylommatophora</taxon>
        <taxon>Helicina</taxon>
        <taxon>Arionoidea</taxon>
        <taxon>Arionidae</taxon>
        <taxon>Arion</taxon>
    </lineage>
</organism>
<evidence type="ECO:0000313" key="2">
    <source>
        <dbReference type="EMBL" id="CEK48796.1"/>
    </source>
</evidence>
<name>A0A0B6XZ34_9EUPU</name>
<dbReference type="EMBL" id="HACG01001931">
    <property type="protein sequence ID" value="CEK48796.1"/>
    <property type="molecule type" value="Transcribed_RNA"/>
</dbReference>
<evidence type="ECO:0000256" key="1">
    <source>
        <dbReference type="SAM" id="MobiDB-lite"/>
    </source>
</evidence>
<sequence length="54" mass="6157">EPYSPLLLSQNHSDPNPSKKKLRLRNVRDNEIADCLTQVGRKLSQDDKPSGQLR</sequence>
<dbReference type="AlphaFoldDB" id="A0A0B6XZ34"/>